<evidence type="ECO:0008006" key="3">
    <source>
        <dbReference type="Google" id="ProtNLM"/>
    </source>
</evidence>
<gene>
    <name evidence="1" type="ORF">LT42_08440</name>
</gene>
<name>A0A9X0JKK4_9PSED</name>
<reference evidence="1 2" key="1">
    <citation type="submission" date="2014-09" db="EMBL/GenBank/DDBJ databases">
        <title>Genome sequence of Pseudomonas lutea strain DSM 17257T.</title>
        <authorList>
            <person name="Kwak Y."/>
            <person name="Shin J.-H."/>
        </authorList>
    </citation>
    <scope>NUCLEOTIDE SEQUENCE [LARGE SCALE GENOMIC DNA]</scope>
    <source>
        <strain evidence="1 2">DSM 17257</strain>
    </source>
</reference>
<sequence length="111" mass="12100">MKAIAATVFLAALAGCANHESDPAQVAIRDDAQCQSYGAKPGSDVYVQCRVALANQQGQANEARRQRALQMLMNQQGQKPQQPYMLQPAPVRQQTNCVFNSVGQTVYTNCQ</sequence>
<evidence type="ECO:0000313" key="1">
    <source>
        <dbReference type="EMBL" id="KGF65923.1"/>
    </source>
</evidence>
<protein>
    <recommendedName>
        <fullName evidence="3">Lipoprotein</fullName>
    </recommendedName>
</protein>
<evidence type="ECO:0000313" key="2">
    <source>
        <dbReference type="Proteomes" id="UP000029719"/>
    </source>
</evidence>
<organism evidence="1 2">
    <name type="scientific">Pseudomonas lutea</name>
    <dbReference type="NCBI Taxonomy" id="243924"/>
    <lineage>
        <taxon>Bacteria</taxon>
        <taxon>Pseudomonadati</taxon>
        <taxon>Pseudomonadota</taxon>
        <taxon>Gammaproteobacteria</taxon>
        <taxon>Pseudomonadales</taxon>
        <taxon>Pseudomonadaceae</taxon>
        <taxon>Pseudomonas</taxon>
    </lineage>
</organism>
<dbReference type="PROSITE" id="PS51257">
    <property type="entry name" value="PROKAR_LIPOPROTEIN"/>
    <property type="match status" value="1"/>
</dbReference>
<comment type="caution">
    <text evidence="1">The sequence shown here is derived from an EMBL/GenBank/DDBJ whole genome shotgun (WGS) entry which is preliminary data.</text>
</comment>
<proteinExistence type="predicted"/>
<dbReference type="AlphaFoldDB" id="A0A9X0JKK4"/>
<dbReference type="Proteomes" id="UP000029719">
    <property type="component" value="Unassembled WGS sequence"/>
</dbReference>
<dbReference type="EMBL" id="JRMB01000001">
    <property type="protein sequence ID" value="KGF65923.1"/>
    <property type="molecule type" value="Genomic_DNA"/>
</dbReference>
<accession>A0A9X0JKK4</accession>